<dbReference type="Proteomes" id="UP000006832">
    <property type="component" value="Chromosome"/>
</dbReference>
<protein>
    <submittedName>
        <fullName evidence="2">Recombination protein F</fullName>
    </submittedName>
</protein>
<evidence type="ECO:0000313" key="3">
    <source>
        <dbReference type="Proteomes" id="UP000006832"/>
    </source>
</evidence>
<proteinExistence type="predicted"/>
<dbReference type="HOGENOM" id="CLU_210423_0_0_5"/>
<dbReference type="AlphaFoldDB" id="A0A0H3AXV5"/>
<keyword evidence="1" id="KW-1133">Transmembrane helix</keyword>
<feature type="transmembrane region" description="Helical" evidence="1">
    <location>
        <begin position="35"/>
        <end position="56"/>
    </location>
</feature>
<gene>
    <name evidence="2" type="ordered locus">A1G_05730</name>
</gene>
<reference evidence="3" key="1">
    <citation type="submission" date="2007-09" db="EMBL/GenBank/DDBJ databases">
        <title>Complete genome sequence of Rickettsia rickettsii.</title>
        <authorList>
            <person name="Madan A."/>
            <person name="Fahey J."/>
            <person name="Helton E."/>
            <person name="Ketteman M."/>
            <person name="Madan A."/>
            <person name="Rodrigues S."/>
            <person name="Sanchez A."/>
            <person name="Dasch G."/>
            <person name="Eremeeva M."/>
        </authorList>
    </citation>
    <scope>NUCLEOTIDE SEQUENCE [LARGE SCALE GENOMIC DNA]</scope>
    <source>
        <strain evidence="3">Sheila Smith</strain>
    </source>
</reference>
<keyword evidence="1" id="KW-0472">Membrane</keyword>
<name>A0A0H3AXV5_RICRS</name>
<organism evidence="2 3">
    <name type="scientific">Rickettsia rickettsii (strain Sheila Smith)</name>
    <dbReference type="NCBI Taxonomy" id="392021"/>
    <lineage>
        <taxon>Bacteria</taxon>
        <taxon>Pseudomonadati</taxon>
        <taxon>Pseudomonadota</taxon>
        <taxon>Alphaproteobacteria</taxon>
        <taxon>Rickettsiales</taxon>
        <taxon>Rickettsiaceae</taxon>
        <taxon>Rickettsieae</taxon>
        <taxon>Rickettsia</taxon>
        <taxon>spotted fever group</taxon>
    </lineage>
</organism>
<evidence type="ECO:0000256" key="1">
    <source>
        <dbReference type="SAM" id="Phobius"/>
    </source>
</evidence>
<sequence>MLSTVRILDELQKLATSFYKICGTYVLSIRAAPRLVNSLLFLKLIFVYYSLFYFGVYNR</sequence>
<keyword evidence="1" id="KW-0812">Transmembrane</keyword>
<dbReference type="EMBL" id="CP000848">
    <property type="protein sequence ID" value="ABV76623.1"/>
    <property type="molecule type" value="Genomic_DNA"/>
</dbReference>
<accession>A0A0H3AXV5</accession>
<dbReference type="KEGG" id="rri:A1G_05730"/>
<evidence type="ECO:0000313" key="2">
    <source>
        <dbReference type="EMBL" id="ABV76623.1"/>
    </source>
</evidence>